<dbReference type="Pfam" id="PF13614">
    <property type="entry name" value="AAA_31"/>
    <property type="match status" value="1"/>
</dbReference>
<reference evidence="2 3" key="1">
    <citation type="journal article" date="2015" name="Genome Announc.">
        <title>Draft Genome Sequence of Burkholderia sp. Strain PML1(12), an Ectomycorrhizosphere-Inhabiting Bacterium with Effective Mineral-Weathering Ability.</title>
        <authorList>
            <person name="Uroz S."/>
            <person name="Oger P."/>
        </authorList>
    </citation>
    <scope>NUCLEOTIDE SEQUENCE [LARGE SCALE GENOMIC DNA]</scope>
    <source>
        <strain evidence="3">PML1(12)</strain>
    </source>
</reference>
<feature type="domain" description="AAA" evidence="1">
    <location>
        <begin position="111"/>
        <end position="289"/>
    </location>
</feature>
<dbReference type="CDD" id="cd02042">
    <property type="entry name" value="ParAB_family"/>
    <property type="match status" value="1"/>
</dbReference>
<dbReference type="Proteomes" id="UP000035963">
    <property type="component" value="Unassembled WGS sequence"/>
</dbReference>
<dbReference type="OrthoDB" id="8950613at2"/>
<dbReference type="Gene3D" id="3.40.50.300">
    <property type="entry name" value="P-loop containing nucleotide triphosphate hydrolases"/>
    <property type="match status" value="1"/>
</dbReference>
<evidence type="ECO:0000313" key="2">
    <source>
        <dbReference type="EMBL" id="KLU24081.1"/>
    </source>
</evidence>
<evidence type="ECO:0000259" key="1">
    <source>
        <dbReference type="Pfam" id="PF13614"/>
    </source>
</evidence>
<accession>A0A0J1CUV7</accession>
<dbReference type="RefSeq" id="WP_047848806.1">
    <property type="nucleotide sequence ID" value="NZ_AEJF01000135.1"/>
</dbReference>
<keyword evidence="3" id="KW-1185">Reference proteome</keyword>
<comment type="caution">
    <text evidence="2">The sequence shown here is derived from an EMBL/GenBank/DDBJ whole genome shotgun (WGS) entry which is preliminary data.</text>
</comment>
<protein>
    <submittedName>
        <fullName evidence="2">Phosphopantetheine--protein transferase</fullName>
    </submittedName>
</protein>
<dbReference type="PANTHER" id="PTHR13696">
    <property type="entry name" value="P-LOOP CONTAINING NUCLEOSIDE TRIPHOSPHATE HYDROLASE"/>
    <property type="match status" value="1"/>
</dbReference>
<dbReference type="SUPFAM" id="SSF52540">
    <property type="entry name" value="P-loop containing nucleoside triphosphate hydrolases"/>
    <property type="match status" value="1"/>
</dbReference>
<dbReference type="PANTHER" id="PTHR13696:SF52">
    <property type="entry name" value="PARA FAMILY PROTEIN CT_582"/>
    <property type="match status" value="1"/>
</dbReference>
<dbReference type="EMBL" id="AEJF01000135">
    <property type="protein sequence ID" value="KLU24081.1"/>
    <property type="molecule type" value="Genomic_DNA"/>
</dbReference>
<name>A0A0J1CUV7_9BURK</name>
<keyword evidence="2" id="KW-0808">Transferase</keyword>
<sequence length="398" mass="44574">MDINLSTPPIEVTPDDLVNLAARSAKMLERIRTQMLQPFPRKVAPAFPSGKLQELCGIDKARFSYLIKKGELPQGTQEKPGAARQFTLAETIEWVKAERKPRQRPPGKDGKVIAIGNFKGGVTKTTTSMVLAQGLSLRHGRRVLHIDMDPQGSATTLYGINPHAEINGDQTILPLIEAYVSGETFDMKDLPMQTYWENLDLIPSSTDLFNAEFMLPARVHASPSAKFWNVLNDGLKELKHEYDYIIIDTAPTLSYLTINALFAADGVIVPVMPDTLSFASMVQFWSLFSDMVSGMKQFGESADEAKVFDFIDILVTRMPNKANASIVRDWVITTYGERVLPVEIPETDLARTTTNDFSTVYDFPNYDGNAATLRRIRVPYDQVVDLIDSKVCYLWDKE</sequence>
<gene>
    <name evidence="2" type="ORF">EOS_21930</name>
</gene>
<organism evidence="2 3">
    <name type="scientific">Caballeronia mineralivorans PML1(12)</name>
    <dbReference type="NCBI Taxonomy" id="908627"/>
    <lineage>
        <taxon>Bacteria</taxon>
        <taxon>Pseudomonadati</taxon>
        <taxon>Pseudomonadota</taxon>
        <taxon>Betaproteobacteria</taxon>
        <taxon>Burkholderiales</taxon>
        <taxon>Burkholderiaceae</taxon>
        <taxon>Caballeronia</taxon>
    </lineage>
</organism>
<dbReference type="PATRIC" id="fig|908627.4.peg.4898"/>
<dbReference type="InterPro" id="IPR050678">
    <property type="entry name" value="DNA_Partitioning_ATPase"/>
</dbReference>
<dbReference type="AlphaFoldDB" id="A0A0J1CUV7"/>
<dbReference type="InterPro" id="IPR027417">
    <property type="entry name" value="P-loop_NTPase"/>
</dbReference>
<dbReference type="InterPro" id="IPR025669">
    <property type="entry name" value="AAA_dom"/>
</dbReference>
<proteinExistence type="predicted"/>
<dbReference type="GO" id="GO:0016740">
    <property type="term" value="F:transferase activity"/>
    <property type="evidence" value="ECO:0007669"/>
    <property type="project" value="UniProtKB-KW"/>
</dbReference>
<evidence type="ECO:0000313" key="3">
    <source>
        <dbReference type="Proteomes" id="UP000035963"/>
    </source>
</evidence>